<keyword evidence="1" id="KW-1185">Reference proteome</keyword>
<dbReference type="OrthoDB" id="439917at2759"/>
<dbReference type="PANTHER" id="PTHR46104">
    <property type="entry name" value="GENE 9195-RELATED-RELATED"/>
    <property type="match status" value="1"/>
</dbReference>
<organism evidence="1 2">
    <name type="scientific">Ictalurus punctatus</name>
    <name type="common">Channel catfish</name>
    <name type="synonym">Silurus punctatus</name>
    <dbReference type="NCBI Taxonomy" id="7998"/>
    <lineage>
        <taxon>Eukaryota</taxon>
        <taxon>Metazoa</taxon>
        <taxon>Chordata</taxon>
        <taxon>Craniata</taxon>
        <taxon>Vertebrata</taxon>
        <taxon>Euteleostomi</taxon>
        <taxon>Actinopterygii</taxon>
        <taxon>Neopterygii</taxon>
        <taxon>Teleostei</taxon>
        <taxon>Ostariophysi</taxon>
        <taxon>Siluriformes</taxon>
        <taxon>Ictaluridae</taxon>
        <taxon>Ictalurus</taxon>
    </lineage>
</organism>
<reference evidence="1" key="1">
    <citation type="journal article" date="2016" name="Nat. Commun.">
        <title>The channel catfish genome sequence provides insights into the evolution of scale formation in teleosts.</title>
        <authorList>
            <person name="Liu Z."/>
            <person name="Liu S."/>
            <person name="Yao J."/>
            <person name="Bao L."/>
            <person name="Zhang J."/>
            <person name="Li Y."/>
            <person name="Jiang C."/>
            <person name="Sun L."/>
            <person name="Wang R."/>
            <person name="Zhang Y."/>
            <person name="Zhou T."/>
            <person name="Zeng Q."/>
            <person name="Fu Q."/>
            <person name="Gao S."/>
            <person name="Li N."/>
            <person name="Koren S."/>
            <person name="Jiang Y."/>
            <person name="Zimin A."/>
            <person name="Xu P."/>
            <person name="Phillippy A.M."/>
            <person name="Geng X."/>
            <person name="Song L."/>
            <person name="Sun F."/>
            <person name="Li C."/>
            <person name="Wang X."/>
            <person name="Chen A."/>
            <person name="Jin Y."/>
            <person name="Yuan Z."/>
            <person name="Yang Y."/>
            <person name="Tan S."/>
            <person name="Peatman E."/>
            <person name="Lu J."/>
            <person name="Qin Z."/>
            <person name="Dunham R."/>
            <person name="Li Z."/>
            <person name="Sonstegard T."/>
            <person name="Feng J."/>
            <person name="Danzmann R.G."/>
            <person name="Schroeder S."/>
            <person name="Scheffler B."/>
            <person name="Duke M.V."/>
            <person name="Ballard L."/>
            <person name="Kucuktas H."/>
            <person name="Kaltenboeck L."/>
            <person name="Liu H."/>
            <person name="Armbruster J."/>
            <person name="Xie Y."/>
            <person name="Kirby M.L."/>
            <person name="Tian Y."/>
            <person name="Flanagan M.E."/>
            <person name="Mu W."/>
            <person name="Waldbieser G.C."/>
        </authorList>
    </citation>
    <scope>NUCLEOTIDE SEQUENCE [LARGE SCALE GENOMIC DNA]</scope>
    <source>
        <strain evidence="1">SDA103</strain>
    </source>
</reference>
<dbReference type="Gene3D" id="2.10.50.10">
    <property type="entry name" value="Tumor Necrosis Factor Receptor, subunit A, domain 2"/>
    <property type="match status" value="2"/>
</dbReference>
<name>A0A9F7RT65_ICTPU</name>
<dbReference type="AlphaFoldDB" id="A0A9F7RT65"/>
<proteinExistence type="predicted"/>
<dbReference type="GeneID" id="128635306"/>
<reference evidence="2" key="2">
    <citation type="submission" date="2025-08" db="UniProtKB">
        <authorList>
            <consortium name="RefSeq"/>
        </authorList>
    </citation>
    <scope>IDENTIFICATION</scope>
    <source>
        <tissue evidence="2">Blood</tissue>
    </source>
</reference>
<dbReference type="PANTHER" id="PTHR46104:SF1">
    <property type="entry name" value="GENE 9195-RELATED"/>
    <property type="match status" value="1"/>
</dbReference>
<dbReference type="SUPFAM" id="SSF57184">
    <property type="entry name" value="Growth factor receptor domain"/>
    <property type="match status" value="1"/>
</dbReference>
<dbReference type="RefSeq" id="XP_053543476.1">
    <property type="nucleotide sequence ID" value="XM_053687501.1"/>
</dbReference>
<dbReference type="SMART" id="SM01411">
    <property type="entry name" value="Ephrin_rec_like"/>
    <property type="match status" value="2"/>
</dbReference>
<evidence type="ECO:0000313" key="1">
    <source>
        <dbReference type="Proteomes" id="UP000221080"/>
    </source>
</evidence>
<protein>
    <submittedName>
        <fullName evidence="2">Multiple epidermal growth factor-like domains protein 6</fullName>
    </submittedName>
</protein>
<evidence type="ECO:0000313" key="2">
    <source>
        <dbReference type="RefSeq" id="XP_053543476.1"/>
    </source>
</evidence>
<dbReference type="InterPro" id="IPR009030">
    <property type="entry name" value="Growth_fac_rcpt_cys_sf"/>
</dbReference>
<gene>
    <name evidence="2" type="primary">LOC128635306</name>
</gene>
<accession>A0A9F7RT65</accession>
<dbReference type="KEGG" id="ipu:128635306"/>
<dbReference type="Proteomes" id="UP000221080">
    <property type="component" value="Chromosome 17"/>
</dbReference>
<sequence>MYVNLICFKKMEKLLSSHFVLISFDRCTYPYYCPANTSTMLSCGGGFMPRNASGLRVSQESSCLRCEAGTYRPSGSPHLRCLACPPGYHCPPGTDDHSSQPCPVGYFCPRGSANPVACPPGSYGNSTKAELLEECHPCPPGTFNHLYAQRACFPCGSSSISSQGASSCMCIGKNRAFQHSDGSCVCKAGYVFYNELDFKSSNGDSDLDCQPEVSKRCGTGQVRLASSQDCVSPSEHSCNITCGAHGGSLDVSLGM</sequence>